<keyword evidence="1" id="KW-0808">Transferase</keyword>
<dbReference type="PANTHER" id="PTHR21015">
    <property type="entry name" value="UDP-N-ACETYLGLUCOSAMINE--N-ACETYLMURAMYL-(PENTAPEPTIDE) PYROPHOSPHORYL-UNDECAPRENOL N-ACETYLGLUCOSAMINE TRANSFERASE 1"/>
    <property type="match status" value="1"/>
</dbReference>
<evidence type="ECO:0008006" key="6">
    <source>
        <dbReference type="Google" id="ProtNLM"/>
    </source>
</evidence>
<dbReference type="Gene3D" id="3.40.50.2000">
    <property type="entry name" value="Glycogen Phosphorylase B"/>
    <property type="match status" value="2"/>
</dbReference>
<dbReference type="AlphaFoldDB" id="A0AA40C4M4"/>
<evidence type="ECO:0000259" key="2">
    <source>
        <dbReference type="Pfam" id="PF06722"/>
    </source>
</evidence>
<dbReference type="SUPFAM" id="SSF53756">
    <property type="entry name" value="UDP-Glycosyltransferase/glycogen phosphorylase"/>
    <property type="match status" value="1"/>
</dbReference>
<feature type="domain" description="Erythromycin biosynthesis protein CIII-like C-terminal" evidence="2">
    <location>
        <begin position="320"/>
        <end position="442"/>
    </location>
</feature>
<evidence type="ECO:0000313" key="4">
    <source>
        <dbReference type="EMBL" id="KAK0624188.1"/>
    </source>
</evidence>
<gene>
    <name evidence="4" type="ORF">B0T14DRAFT_427108</name>
</gene>
<dbReference type="CDD" id="cd03784">
    <property type="entry name" value="GT1_Gtf-like"/>
    <property type="match status" value="1"/>
</dbReference>
<dbReference type="PANTHER" id="PTHR21015:SF22">
    <property type="entry name" value="GLYCOSYLTRANSFERASE"/>
    <property type="match status" value="1"/>
</dbReference>
<dbReference type="Proteomes" id="UP001175000">
    <property type="component" value="Unassembled WGS sequence"/>
</dbReference>
<feature type="domain" description="Glycosyltransferase N-terminal" evidence="3">
    <location>
        <begin position="11"/>
        <end position="53"/>
    </location>
</feature>
<accession>A0AA40C4M4</accession>
<comment type="caution">
    <text evidence="4">The sequence shown here is derived from an EMBL/GenBank/DDBJ whole genome shotgun (WGS) entry which is preliminary data.</text>
</comment>
<sequence>MPTPSSLHPLIIMCPFPAAGHINPLLEITTHLTTGGFPVFFLCSDPFTDRVRSAGAEPWPNSSGPLTPETIRGQFALPQGHLRWNYQQKHIFLDGAPERHAILERCLASVQERFPEREVVIFNEVLFLGAVPYLLGKTPPGGKKLKVINFHTTVDWTVKEGCAPYGLVLPPAKGEEERREYARLYEELRPAARETVVYANEMMRSLGAREDVEGDFFFSEVTMLADVVLMACSPSLEYPRDDGHDEGQPMIKYIGGLPRGCSDDETEFLSLWKDLEDNERLPLGERSRKRVVFVSQGTANNDEYGELVIPTMEALGSREDLLVVVTLGKRDASLPASVVVPGNAMVVDHVPYHAVLSIADVFVFNGGYGGLMHAVMSGVPMVIAGTAADKGEVAARAEWAGVAVNLRTSTPIATIVRAAVDKVLDDESFKTKAMELKRENEALDALGRIETQIWTICERSG</sequence>
<keyword evidence="5" id="KW-1185">Reference proteome</keyword>
<dbReference type="Pfam" id="PF06722">
    <property type="entry name" value="EryCIII-like_C"/>
    <property type="match status" value="1"/>
</dbReference>
<dbReference type="EMBL" id="JAULSU010000003">
    <property type="protein sequence ID" value="KAK0624188.1"/>
    <property type="molecule type" value="Genomic_DNA"/>
</dbReference>
<evidence type="ECO:0000313" key="5">
    <source>
        <dbReference type="Proteomes" id="UP001175000"/>
    </source>
</evidence>
<evidence type="ECO:0000256" key="1">
    <source>
        <dbReference type="ARBA" id="ARBA00022679"/>
    </source>
</evidence>
<protein>
    <recommendedName>
        <fullName evidence="6">Glycosyltransferase</fullName>
    </recommendedName>
</protein>
<dbReference type="Pfam" id="PF26168">
    <property type="entry name" value="Glyco_transf_N"/>
    <property type="match status" value="1"/>
</dbReference>
<evidence type="ECO:0000259" key="3">
    <source>
        <dbReference type="Pfam" id="PF26168"/>
    </source>
</evidence>
<proteinExistence type="predicted"/>
<dbReference type="InterPro" id="IPR058980">
    <property type="entry name" value="Glyco_transf_N"/>
</dbReference>
<dbReference type="InterPro" id="IPR002213">
    <property type="entry name" value="UDP_glucos_trans"/>
</dbReference>
<dbReference type="InterPro" id="IPR010610">
    <property type="entry name" value="EryCIII-like_C"/>
</dbReference>
<name>A0AA40C4M4_9PEZI</name>
<dbReference type="GO" id="GO:0008194">
    <property type="term" value="F:UDP-glycosyltransferase activity"/>
    <property type="evidence" value="ECO:0007669"/>
    <property type="project" value="InterPro"/>
</dbReference>
<organism evidence="4 5">
    <name type="scientific">Immersiella caudata</name>
    <dbReference type="NCBI Taxonomy" id="314043"/>
    <lineage>
        <taxon>Eukaryota</taxon>
        <taxon>Fungi</taxon>
        <taxon>Dikarya</taxon>
        <taxon>Ascomycota</taxon>
        <taxon>Pezizomycotina</taxon>
        <taxon>Sordariomycetes</taxon>
        <taxon>Sordariomycetidae</taxon>
        <taxon>Sordariales</taxon>
        <taxon>Lasiosphaeriaceae</taxon>
        <taxon>Immersiella</taxon>
    </lineage>
</organism>
<reference evidence="4" key="1">
    <citation type="submission" date="2023-06" db="EMBL/GenBank/DDBJ databases">
        <title>Genome-scale phylogeny and comparative genomics of the fungal order Sordariales.</title>
        <authorList>
            <consortium name="Lawrence Berkeley National Laboratory"/>
            <person name="Hensen N."/>
            <person name="Bonometti L."/>
            <person name="Westerberg I."/>
            <person name="Brannstrom I.O."/>
            <person name="Guillou S."/>
            <person name="Cros-Aarteil S."/>
            <person name="Calhoun S."/>
            <person name="Haridas S."/>
            <person name="Kuo A."/>
            <person name="Mondo S."/>
            <person name="Pangilinan J."/>
            <person name="Riley R."/>
            <person name="Labutti K."/>
            <person name="Andreopoulos B."/>
            <person name="Lipzen A."/>
            <person name="Chen C."/>
            <person name="Yanf M."/>
            <person name="Daum C."/>
            <person name="Ng V."/>
            <person name="Clum A."/>
            <person name="Steindorff A."/>
            <person name="Ohm R."/>
            <person name="Martin F."/>
            <person name="Silar P."/>
            <person name="Natvig D."/>
            <person name="Lalanne C."/>
            <person name="Gautier V."/>
            <person name="Ament-Velasquez S.L."/>
            <person name="Kruys A."/>
            <person name="Hutchinson M.I."/>
            <person name="Powell A.J."/>
            <person name="Barry K."/>
            <person name="Miller A.N."/>
            <person name="Grigoriev I.V."/>
            <person name="Debuchy R."/>
            <person name="Gladieux P."/>
            <person name="Thoren M.H."/>
            <person name="Johannesson H."/>
        </authorList>
    </citation>
    <scope>NUCLEOTIDE SEQUENCE</scope>
    <source>
        <strain evidence="4">CBS 606.72</strain>
    </source>
</reference>
<dbReference type="GO" id="GO:0016758">
    <property type="term" value="F:hexosyltransferase activity"/>
    <property type="evidence" value="ECO:0007669"/>
    <property type="project" value="UniProtKB-ARBA"/>
</dbReference>